<feature type="transmembrane region" description="Helical" evidence="5">
    <location>
        <begin position="7"/>
        <end position="27"/>
    </location>
</feature>
<feature type="transmembrane region" description="Helical" evidence="5">
    <location>
        <begin position="33"/>
        <end position="53"/>
    </location>
</feature>
<dbReference type="InterPro" id="IPR050638">
    <property type="entry name" value="AA-Vitamin_Transporters"/>
</dbReference>
<organism evidence="7 8">
    <name type="scientific">Flaviflagellibacter deserti</name>
    <dbReference type="NCBI Taxonomy" id="2267266"/>
    <lineage>
        <taxon>Bacteria</taxon>
        <taxon>Pseudomonadati</taxon>
        <taxon>Pseudomonadota</taxon>
        <taxon>Alphaproteobacteria</taxon>
        <taxon>Hyphomicrobiales</taxon>
        <taxon>Flaviflagellibacter</taxon>
    </lineage>
</organism>
<reference evidence="8" key="1">
    <citation type="journal article" date="2019" name="Int. J. Syst. Evol. Microbiol.">
        <title>The Global Catalogue of Microorganisms (GCM) 10K type strain sequencing project: providing services to taxonomists for standard genome sequencing and annotation.</title>
        <authorList>
            <consortium name="The Broad Institute Genomics Platform"/>
            <consortium name="The Broad Institute Genome Sequencing Center for Infectious Disease"/>
            <person name="Wu L."/>
            <person name="Ma J."/>
        </authorList>
    </citation>
    <scope>NUCLEOTIDE SEQUENCE [LARGE SCALE GENOMIC DNA]</scope>
    <source>
        <strain evidence="8">CGMCC 1.16444</strain>
    </source>
</reference>
<proteinExistence type="predicted"/>
<dbReference type="RefSeq" id="WP_114956638.1">
    <property type="nucleotide sequence ID" value="NZ_JBHSJF010000006.1"/>
</dbReference>
<dbReference type="Pfam" id="PF00892">
    <property type="entry name" value="EamA"/>
    <property type="match status" value="2"/>
</dbReference>
<protein>
    <submittedName>
        <fullName evidence="7">DMT family transporter</fullName>
    </submittedName>
</protein>
<feature type="transmembrane region" description="Helical" evidence="5">
    <location>
        <begin position="91"/>
        <end position="113"/>
    </location>
</feature>
<comment type="subcellular location">
    <subcellularLocation>
        <location evidence="1">Membrane</location>
        <topology evidence="1">Multi-pass membrane protein</topology>
    </subcellularLocation>
</comment>
<keyword evidence="3 5" id="KW-1133">Transmembrane helix</keyword>
<feature type="transmembrane region" description="Helical" evidence="5">
    <location>
        <begin position="150"/>
        <end position="169"/>
    </location>
</feature>
<feature type="transmembrane region" description="Helical" evidence="5">
    <location>
        <begin position="125"/>
        <end position="144"/>
    </location>
</feature>
<evidence type="ECO:0000256" key="1">
    <source>
        <dbReference type="ARBA" id="ARBA00004141"/>
    </source>
</evidence>
<gene>
    <name evidence="7" type="ORF">ACFPFW_07090</name>
</gene>
<feature type="transmembrane region" description="Helical" evidence="5">
    <location>
        <begin position="277"/>
        <end position="295"/>
    </location>
</feature>
<evidence type="ECO:0000256" key="4">
    <source>
        <dbReference type="ARBA" id="ARBA00023136"/>
    </source>
</evidence>
<dbReference type="Proteomes" id="UP001595796">
    <property type="component" value="Unassembled WGS sequence"/>
</dbReference>
<feature type="transmembrane region" description="Helical" evidence="5">
    <location>
        <begin position="214"/>
        <end position="234"/>
    </location>
</feature>
<sequence>MSPADWGLLLALSVLWGGSFFFVGIAVKELPPLTLVALRVSLAAIILLVVVRARGQSMPRDPKAWFAFTVAGFLGSTLPFCLIVWGQTHIASGLASILNATTPISTAIVAHLLTSDEKLTGNRVLGVLVGFAGVALMIGPDALAGLGNHVWAQIAVLCATISYALVGVYARVFKRLGIPPLIAATGQVTMAAVLLSPVALALDAPWTLPMPSLKSWLAILGIAALSTSLAYVLFFRILSSSGATNVALVTFLVPVSAILLGSLVLGERLEPKHFAGMAFITLGLAAIDGRVFRLLRGSASARR</sequence>
<evidence type="ECO:0000256" key="5">
    <source>
        <dbReference type="SAM" id="Phobius"/>
    </source>
</evidence>
<feature type="transmembrane region" description="Helical" evidence="5">
    <location>
        <begin position="181"/>
        <end position="202"/>
    </location>
</feature>
<dbReference type="InterPro" id="IPR000620">
    <property type="entry name" value="EamA_dom"/>
</dbReference>
<feature type="domain" description="EamA" evidence="6">
    <location>
        <begin position="8"/>
        <end position="138"/>
    </location>
</feature>
<feature type="domain" description="EamA" evidence="6">
    <location>
        <begin position="151"/>
        <end position="286"/>
    </location>
</feature>
<dbReference type="EMBL" id="JBHSJF010000006">
    <property type="protein sequence ID" value="MFC5067780.1"/>
    <property type="molecule type" value="Genomic_DNA"/>
</dbReference>
<evidence type="ECO:0000259" key="6">
    <source>
        <dbReference type="Pfam" id="PF00892"/>
    </source>
</evidence>
<dbReference type="InterPro" id="IPR037185">
    <property type="entry name" value="EmrE-like"/>
</dbReference>
<comment type="caution">
    <text evidence="7">The sequence shown here is derived from an EMBL/GenBank/DDBJ whole genome shotgun (WGS) entry which is preliminary data.</text>
</comment>
<dbReference type="PANTHER" id="PTHR32322:SF9">
    <property type="entry name" value="AMINO-ACID METABOLITE EFFLUX PUMP-RELATED"/>
    <property type="match status" value="1"/>
</dbReference>
<feature type="transmembrane region" description="Helical" evidence="5">
    <location>
        <begin position="246"/>
        <end position="265"/>
    </location>
</feature>
<evidence type="ECO:0000313" key="7">
    <source>
        <dbReference type="EMBL" id="MFC5067780.1"/>
    </source>
</evidence>
<keyword evidence="2 5" id="KW-0812">Transmembrane</keyword>
<dbReference type="SUPFAM" id="SSF103481">
    <property type="entry name" value="Multidrug resistance efflux transporter EmrE"/>
    <property type="match status" value="2"/>
</dbReference>
<evidence type="ECO:0000256" key="2">
    <source>
        <dbReference type="ARBA" id="ARBA00022692"/>
    </source>
</evidence>
<feature type="transmembrane region" description="Helical" evidence="5">
    <location>
        <begin position="65"/>
        <end position="85"/>
    </location>
</feature>
<evidence type="ECO:0000256" key="3">
    <source>
        <dbReference type="ARBA" id="ARBA00022989"/>
    </source>
</evidence>
<accession>A0ABV9Z206</accession>
<keyword evidence="4 5" id="KW-0472">Membrane</keyword>
<dbReference type="PANTHER" id="PTHR32322">
    <property type="entry name" value="INNER MEMBRANE TRANSPORTER"/>
    <property type="match status" value="1"/>
</dbReference>
<name>A0ABV9Z206_9HYPH</name>
<evidence type="ECO:0000313" key="8">
    <source>
        <dbReference type="Proteomes" id="UP001595796"/>
    </source>
</evidence>
<keyword evidence="8" id="KW-1185">Reference proteome</keyword>